<dbReference type="SUPFAM" id="SSF54909">
    <property type="entry name" value="Dimeric alpha+beta barrel"/>
    <property type="match status" value="1"/>
</dbReference>
<dbReference type="EMBL" id="JAUDZG010000002">
    <property type="protein sequence ID" value="KAK3309282.1"/>
    <property type="molecule type" value="Genomic_DNA"/>
</dbReference>
<gene>
    <name evidence="2" type="ORF">B0T15DRAFT_491804</name>
</gene>
<evidence type="ECO:0000313" key="2">
    <source>
        <dbReference type="EMBL" id="KAK3309282.1"/>
    </source>
</evidence>
<dbReference type="InterPro" id="IPR007138">
    <property type="entry name" value="ABM_dom"/>
</dbReference>
<dbReference type="InterPro" id="IPR011008">
    <property type="entry name" value="Dimeric_a/b-barrel"/>
</dbReference>
<dbReference type="Pfam" id="PF03992">
    <property type="entry name" value="ABM"/>
    <property type="match status" value="1"/>
</dbReference>
<evidence type="ECO:0000259" key="1">
    <source>
        <dbReference type="Pfam" id="PF03992"/>
    </source>
</evidence>
<comment type="caution">
    <text evidence="2">The sequence shown here is derived from an EMBL/GenBank/DDBJ whole genome shotgun (WGS) entry which is preliminary data.</text>
</comment>
<reference evidence="2" key="1">
    <citation type="journal article" date="2023" name="Mol. Phylogenet. Evol.">
        <title>Genome-scale phylogeny and comparative genomics of the fungal order Sordariales.</title>
        <authorList>
            <person name="Hensen N."/>
            <person name="Bonometti L."/>
            <person name="Westerberg I."/>
            <person name="Brannstrom I.O."/>
            <person name="Guillou S."/>
            <person name="Cros-Aarteil S."/>
            <person name="Calhoun S."/>
            <person name="Haridas S."/>
            <person name="Kuo A."/>
            <person name="Mondo S."/>
            <person name="Pangilinan J."/>
            <person name="Riley R."/>
            <person name="LaButti K."/>
            <person name="Andreopoulos B."/>
            <person name="Lipzen A."/>
            <person name="Chen C."/>
            <person name="Yan M."/>
            <person name="Daum C."/>
            <person name="Ng V."/>
            <person name="Clum A."/>
            <person name="Steindorff A."/>
            <person name="Ohm R.A."/>
            <person name="Martin F."/>
            <person name="Silar P."/>
            <person name="Natvig D.O."/>
            <person name="Lalanne C."/>
            <person name="Gautier V."/>
            <person name="Ament-Velasquez S.L."/>
            <person name="Kruys A."/>
            <person name="Hutchinson M.I."/>
            <person name="Powell A.J."/>
            <person name="Barry K."/>
            <person name="Miller A.N."/>
            <person name="Grigoriev I.V."/>
            <person name="Debuchy R."/>
            <person name="Gladieux P."/>
            <person name="Hiltunen Thoren M."/>
            <person name="Johannesson H."/>
        </authorList>
    </citation>
    <scope>NUCLEOTIDE SEQUENCE</scope>
    <source>
        <strain evidence="2">CBS 333.67</strain>
    </source>
</reference>
<accession>A0AAJ0H037</accession>
<dbReference type="Gene3D" id="3.30.70.100">
    <property type="match status" value="1"/>
</dbReference>
<proteinExistence type="predicted"/>
<dbReference type="RefSeq" id="XP_062725062.1">
    <property type="nucleotide sequence ID" value="XM_062866810.1"/>
</dbReference>
<organism evidence="2 3">
    <name type="scientific">Chaetomium strumarium</name>
    <dbReference type="NCBI Taxonomy" id="1170767"/>
    <lineage>
        <taxon>Eukaryota</taxon>
        <taxon>Fungi</taxon>
        <taxon>Dikarya</taxon>
        <taxon>Ascomycota</taxon>
        <taxon>Pezizomycotina</taxon>
        <taxon>Sordariomycetes</taxon>
        <taxon>Sordariomycetidae</taxon>
        <taxon>Sordariales</taxon>
        <taxon>Chaetomiaceae</taxon>
        <taxon>Chaetomium</taxon>
    </lineage>
</organism>
<dbReference type="Proteomes" id="UP001273166">
    <property type="component" value="Unassembled WGS sequence"/>
</dbReference>
<name>A0AAJ0H037_9PEZI</name>
<reference evidence="2" key="2">
    <citation type="submission" date="2023-06" db="EMBL/GenBank/DDBJ databases">
        <authorList>
            <consortium name="Lawrence Berkeley National Laboratory"/>
            <person name="Mondo S.J."/>
            <person name="Hensen N."/>
            <person name="Bonometti L."/>
            <person name="Westerberg I."/>
            <person name="Brannstrom I.O."/>
            <person name="Guillou S."/>
            <person name="Cros-Aarteil S."/>
            <person name="Calhoun S."/>
            <person name="Haridas S."/>
            <person name="Kuo A."/>
            <person name="Pangilinan J."/>
            <person name="Riley R."/>
            <person name="Labutti K."/>
            <person name="Andreopoulos B."/>
            <person name="Lipzen A."/>
            <person name="Chen C."/>
            <person name="Yanf M."/>
            <person name="Daum C."/>
            <person name="Ng V."/>
            <person name="Clum A."/>
            <person name="Steindorff A."/>
            <person name="Ohm R."/>
            <person name="Martin F."/>
            <person name="Silar P."/>
            <person name="Natvig D."/>
            <person name="Lalanne C."/>
            <person name="Gautier V."/>
            <person name="Ament-Velasquez S.L."/>
            <person name="Kruys A."/>
            <person name="Hutchinson M.I."/>
            <person name="Powell A.J."/>
            <person name="Barry K."/>
            <person name="Miller A.N."/>
            <person name="Grigoriev I.V."/>
            <person name="Debuchy R."/>
            <person name="Gladieux P."/>
            <person name="Thoren M.H."/>
            <person name="Johannesson H."/>
        </authorList>
    </citation>
    <scope>NUCLEOTIDE SEQUENCE</scope>
    <source>
        <strain evidence="2">CBS 333.67</strain>
    </source>
</reference>
<evidence type="ECO:0000313" key="3">
    <source>
        <dbReference type="Proteomes" id="UP001273166"/>
    </source>
</evidence>
<keyword evidence="3" id="KW-1185">Reference proteome</keyword>
<sequence>MSSTESLTPDVLSNLPPIPEDEFCVFGCVYAHPAHANALEQVYALTTHLAASEPGILHYCVARDEEDRNMFHFFERYAGRKAFEEHNKQPVIVKLLNEDGYIKSVEAKFVKAIKGKGN</sequence>
<dbReference type="GeneID" id="87885639"/>
<feature type="domain" description="ABM" evidence="1">
    <location>
        <begin position="29"/>
        <end position="90"/>
    </location>
</feature>
<dbReference type="AlphaFoldDB" id="A0AAJ0H037"/>
<protein>
    <recommendedName>
        <fullName evidence="1">ABM domain-containing protein</fullName>
    </recommendedName>
</protein>